<feature type="compositionally biased region" description="Low complexity" evidence="1">
    <location>
        <begin position="371"/>
        <end position="384"/>
    </location>
</feature>
<evidence type="ECO:0000313" key="4">
    <source>
        <dbReference type="Proteomes" id="UP001209540"/>
    </source>
</evidence>
<evidence type="ECO:0000313" key="3">
    <source>
        <dbReference type="EMBL" id="KAI9250201.1"/>
    </source>
</evidence>
<feature type="region of interest" description="Disordered" evidence="1">
    <location>
        <begin position="303"/>
        <end position="357"/>
    </location>
</feature>
<sequence>MVQPNNRVYPVAWISRARYEEIRNQLNVLTEKNNTDIYFNEKEQYFEIKGRSTQTTEQVSRMIVQKLIPYLYADLDLILGTESASVDYESAMRPPSDSTNATSKPLISSSSAPVFASDEDDSYSDDSEYSYSDDSLDYMRPKKTKDKGKKRSAFDQSKAMQKKANEAHGTFTFAKNVKDPEEILFGPPFETMAAADYLYIIGRDTETECSLDKNRTVQVFGYDDASVNSAIDKFRFLQTLHKRLRRSTAVTPCLHYRAEGEYCLYFCNLHDYKDESFVVLPRDYRHPTYVLITSFKDPKSGQFMRPSGLVSTATTATTTKTSSAGQMGSPSRKKQQQQQQQQSLSGRGSPASPSSSIYDELDQRFSDAYISSPNMSPSSSSWSSGQFTERTNAPPGQAPLWGEQKYTTTPSSSSPRGRGRGRGGQTIERPRWGAPPPGTVTNDDFPALGGGSGSGRGRGQQPPQRGGNGGRGRRVMRLTPQKSSRPKSNNSKSMLSMAKEYNMHNVKQTLSDSLETARQFRGEVTLVAKLGKVLWKNLPENIDKNKIWQYTDIKDVCMNEYKIQPTFNNVSMTRDDIAQTLWRAVEGSFGPPVKNNNFFEIHVNARSKMSEPIRPAVLYTESTWANFYKVDLQEFRAAEIDWVSLDAKFDFQLALTMKEIGRKEVSPFKPFIRRVALRPSNNGRTNALSYQHVAEGRLLNVKEIYHKQVSKFKVNQDVILQMTRIETVPRQLETTGSEAQYSATTGRGPISFDIELIYTPYQNLFKQNVDKPIFENVKWTQDDIFGEKNQVFSKFIAAILQTMNIIEKALG</sequence>
<evidence type="ECO:0000256" key="1">
    <source>
        <dbReference type="SAM" id="MobiDB-lite"/>
    </source>
</evidence>
<dbReference type="AlphaFoldDB" id="A0AAD5K110"/>
<organism evidence="3 4">
    <name type="scientific">Phascolomyces articulosus</name>
    <dbReference type="NCBI Taxonomy" id="60185"/>
    <lineage>
        <taxon>Eukaryota</taxon>
        <taxon>Fungi</taxon>
        <taxon>Fungi incertae sedis</taxon>
        <taxon>Mucoromycota</taxon>
        <taxon>Mucoromycotina</taxon>
        <taxon>Mucoromycetes</taxon>
        <taxon>Mucorales</taxon>
        <taxon>Lichtheimiaceae</taxon>
        <taxon>Phascolomyces</taxon>
    </lineage>
</organism>
<dbReference type="Proteomes" id="UP001209540">
    <property type="component" value="Unassembled WGS sequence"/>
</dbReference>
<gene>
    <name evidence="3" type="ORF">BDA99DRAFT_523123</name>
</gene>
<feature type="compositionally biased region" description="Low complexity" evidence="1">
    <location>
        <begin position="482"/>
        <end position="492"/>
    </location>
</feature>
<feature type="compositionally biased region" description="Acidic residues" evidence="1">
    <location>
        <begin position="117"/>
        <end position="128"/>
    </location>
</feature>
<name>A0AAD5K110_9FUNG</name>
<dbReference type="Pfam" id="PF25482">
    <property type="entry name" value="DUF7905"/>
    <property type="match status" value="1"/>
</dbReference>
<keyword evidence="4" id="KW-1185">Reference proteome</keyword>
<accession>A0AAD5K110</accession>
<dbReference type="EMBL" id="JAIXMP010000033">
    <property type="protein sequence ID" value="KAI9250201.1"/>
    <property type="molecule type" value="Genomic_DNA"/>
</dbReference>
<feature type="domain" description="DUF7905" evidence="2">
    <location>
        <begin position="495"/>
        <end position="788"/>
    </location>
</feature>
<feature type="compositionally biased region" description="Gly residues" evidence="1">
    <location>
        <begin position="448"/>
        <end position="458"/>
    </location>
</feature>
<dbReference type="InterPro" id="IPR057227">
    <property type="entry name" value="DUF7905"/>
</dbReference>
<proteinExistence type="predicted"/>
<reference evidence="3" key="2">
    <citation type="submission" date="2023-02" db="EMBL/GenBank/DDBJ databases">
        <authorList>
            <consortium name="DOE Joint Genome Institute"/>
            <person name="Mondo S.J."/>
            <person name="Chang Y."/>
            <person name="Wang Y."/>
            <person name="Ahrendt S."/>
            <person name="Andreopoulos W."/>
            <person name="Barry K."/>
            <person name="Beard J."/>
            <person name="Benny G.L."/>
            <person name="Blankenship S."/>
            <person name="Bonito G."/>
            <person name="Cuomo C."/>
            <person name="Desiro A."/>
            <person name="Gervers K.A."/>
            <person name="Hundley H."/>
            <person name="Kuo A."/>
            <person name="LaButti K."/>
            <person name="Lang B.F."/>
            <person name="Lipzen A."/>
            <person name="O'Donnell K."/>
            <person name="Pangilinan J."/>
            <person name="Reynolds N."/>
            <person name="Sandor L."/>
            <person name="Smith M.W."/>
            <person name="Tsang A."/>
            <person name="Grigoriev I.V."/>
            <person name="Stajich J.E."/>
            <person name="Spatafora J.W."/>
        </authorList>
    </citation>
    <scope>NUCLEOTIDE SEQUENCE</scope>
    <source>
        <strain evidence="3">RSA 2281</strain>
    </source>
</reference>
<feature type="compositionally biased region" description="Low complexity" evidence="1">
    <location>
        <begin position="311"/>
        <end position="324"/>
    </location>
</feature>
<protein>
    <recommendedName>
        <fullName evidence="2">DUF7905 domain-containing protein</fullName>
    </recommendedName>
</protein>
<feature type="region of interest" description="Disordered" evidence="1">
    <location>
        <begin position="369"/>
        <end position="492"/>
    </location>
</feature>
<reference evidence="3" key="1">
    <citation type="journal article" date="2022" name="IScience">
        <title>Evolution of zygomycete secretomes and the origins of terrestrial fungal ecologies.</title>
        <authorList>
            <person name="Chang Y."/>
            <person name="Wang Y."/>
            <person name="Mondo S."/>
            <person name="Ahrendt S."/>
            <person name="Andreopoulos W."/>
            <person name="Barry K."/>
            <person name="Beard J."/>
            <person name="Benny G.L."/>
            <person name="Blankenship S."/>
            <person name="Bonito G."/>
            <person name="Cuomo C."/>
            <person name="Desiro A."/>
            <person name="Gervers K.A."/>
            <person name="Hundley H."/>
            <person name="Kuo A."/>
            <person name="LaButti K."/>
            <person name="Lang B.F."/>
            <person name="Lipzen A."/>
            <person name="O'Donnell K."/>
            <person name="Pangilinan J."/>
            <person name="Reynolds N."/>
            <person name="Sandor L."/>
            <person name="Smith M.E."/>
            <person name="Tsang A."/>
            <person name="Grigoriev I.V."/>
            <person name="Stajich J.E."/>
            <person name="Spatafora J.W."/>
        </authorList>
    </citation>
    <scope>NUCLEOTIDE SEQUENCE</scope>
    <source>
        <strain evidence="3">RSA 2281</strain>
    </source>
</reference>
<feature type="compositionally biased region" description="Low complexity" evidence="1">
    <location>
        <begin position="336"/>
        <end position="356"/>
    </location>
</feature>
<feature type="compositionally biased region" description="Basic residues" evidence="1">
    <location>
        <begin position="141"/>
        <end position="151"/>
    </location>
</feature>
<feature type="region of interest" description="Disordered" evidence="1">
    <location>
        <begin position="89"/>
        <end position="165"/>
    </location>
</feature>
<feature type="compositionally biased region" description="Polar residues" evidence="1">
    <location>
        <begin position="96"/>
        <end position="112"/>
    </location>
</feature>
<comment type="caution">
    <text evidence="3">The sequence shown here is derived from an EMBL/GenBank/DDBJ whole genome shotgun (WGS) entry which is preliminary data.</text>
</comment>
<evidence type="ECO:0000259" key="2">
    <source>
        <dbReference type="Pfam" id="PF25482"/>
    </source>
</evidence>